<dbReference type="PANTHER" id="PTHR33121">
    <property type="entry name" value="CYCLIC DI-GMP PHOSPHODIESTERASE PDEF"/>
    <property type="match status" value="1"/>
</dbReference>
<organism evidence="4 5">
    <name type="scientific">Aestuariivirga litoralis</name>
    <dbReference type="NCBI Taxonomy" id="2650924"/>
    <lineage>
        <taxon>Bacteria</taxon>
        <taxon>Pseudomonadati</taxon>
        <taxon>Pseudomonadota</taxon>
        <taxon>Alphaproteobacteria</taxon>
        <taxon>Hyphomicrobiales</taxon>
        <taxon>Aestuariivirgaceae</taxon>
        <taxon>Aestuariivirga</taxon>
    </lineage>
</organism>
<evidence type="ECO:0000313" key="5">
    <source>
        <dbReference type="Proteomes" id="UP000248795"/>
    </source>
</evidence>
<dbReference type="CDD" id="cd01948">
    <property type="entry name" value="EAL"/>
    <property type="match status" value="1"/>
</dbReference>
<evidence type="ECO:0008006" key="6">
    <source>
        <dbReference type="Google" id="ProtNLM"/>
    </source>
</evidence>
<dbReference type="SUPFAM" id="SSF141868">
    <property type="entry name" value="EAL domain-like"/>
    <property type="match status" value="1"/>
</dbReference>
<feature type="domain" description="EAL" evidence="2">
    <location>
        <begin position="240"/>
        <end position="490"/>
    </location>
</feature>
<protein>
    <recommendedName>
        <fullName evidence="6">EAL domain-containing protein</fullName>
    </recommendedName>
</protein>
<keyword evidence="1" id="KW-0812">Transmembrane</keyword>
<dbReference type="GO" id="GO:0071111">
    <property type="term" value="F:cyclic-guanylate-specific phosphodiesterase activity"/>
    <property type="evidence" value="ECO:0007669"/>
    <property type="project" value="InterPro"/>
</dbReference>
<dbReference type="Proteomes" id="UP000248795">
    <property type="component" value="Unassembled WGS sequence"/>
</dbReference>
<dbReference type="InterPro" id="IPR001633">
    <property type="entry name" value="EAL_dom"/>
</dbReference>
<evidence type="ECO:0000259" key="2">
    <source>
        <dbReference type="PROSITE" id="PS50883"/>
    </source>
</evidence>
<dbReference type="PANTHER" id="PTHR33121:SF19">
    <property type="entry name" value="CYCLIC DI-GMP PHOSPHODIESTERASE PA2567"/>
    <property type="match status" value="1"/>
</dbReference>
<accession>A0A2W2BQP9</accession>
<dbReference type="InterPro" id="IPR029787">
    <property type="entry name" value="Nucleotide_cyclase"/>
</dbReference>
<keyword evidence="5" id="KW-1185">Reference proteome</keyword>
<feature type="transmembrane region" description="Helical" evidence="1">
    <location>
        <begin position="88"/>
        <end position="113"/>
    </location>
</feature>
<evidence type="ECO:0000256" key="1">
    <source>
        <dbReference type="SAM" id="Phobius"/>
    </source>
</evidence>
<gene>
    <name evidence="4" type="ORF">DK847_01595</name>
</gene>
<dbReference type="Pfam" id="PF00990">
    <property type="entry name" value="GGDEF"/>
    <property type="match status" value="1"/>
</dbReference>
<dbReference type="InterPro" id="IPR050706">
    <property type="entry name" value="Cyclic-di-GMP_PDE-like"/>
</dbReference>
<dbReference type="Gene3D" id="3.30.70.270">
    <property type="match status" value="1"/>
</dbReference>
<dbReference type="InterPro" id="IPR043128">
    <property type="entry name" value="Rev_trsase/Diguanyl_cyclase"/>
</dbReference>
<dbReference type="Gene3D" id="3.20.20.450">
    <property type="entry name" value="EAL domain"/>
    <property type="match status" value="1"/>
</dbReference>
<dbReference type="AlphaFoldDB" id="A0A2W2BQP9"/>
<dbReference type="SUPFAM" id="SSF55073">
    <property type="entry name" value="Nucleotide cyclase"/>
    <property type="match status" value="1"/>
</dbReference>
<dbReference type="EMBL" id="QKVK01000001">
    <property type="protein sequence ID" value="PZF78529.1"/>
    <property type="molecule type" value="Genomic_DNA"/>
</dbReference>
<keyword evidence="1" id="KW-0472">Membrane</keyword>
<evidence type="ECO:0000259" key="3">
    <source>
        <dbReference type="PROSITE" id="PS50887"/>
    </source>
</evidence>
<dbReference type="Pfam" id="PF00563">
    <property type="entry name" value="EAL"/>
    <property type="match status" value="1"/>
</dbReference>
<feature type="transmembrane region" description="Helical" evidence="1">
    <location>
        <begin position="49"/>
        <end position="67"/>
    </location>
</feature>
<dbReference type="PROSITE" id="PS50887">
    <property type="entry name" value="GGDEF"/>
    <property type="match status" value="1"/>
</dbReference>
<name>A0A2W2BQP9_9HYPH</name>
<feature type="domain" description="GGDEF" evidence="3">
    <location>
        <begin position="98"/>
        <end position="231"/>
    </location>
</feature>
<evidence type="ECO:0000313" key="4">
    <source>
        <dbReference type="EMBL" id="PZF78529.1"/>
    </source>
</evidence>
<keyword evidence="1" id="KW-1133">Transmembrane helix</keyword>
<proteinExistence type="predicted"/>
<dbReference type="SMART" id="SM00052">
    <property type="entry name" value="EAL"/>
    <property type="match status" value="1"/>
</dbReference>
<dbReference type="SMART" id="SM00267">
    <property type="entry name" value="GGDEF"/>
    <property type="match status" value="1"/>
</dbReference>
<sequence length="506" mass="53903">MRRNLPRFGRPRLPVNMSQRGRLLASSAVAGLAGGAVIASQGIWAEAGPVIQFALTAMLCAAAILVSSHSPRREQGRSSPGLLPRNELVARAGVLAGASPAAILCELTGLGWVSRSDRSDADELALAEAQGRLMALLPAGAVAARWSEERFLVFLPHAADPMAVLALARDLTLNVATGPEFGKLSAQVRCHAGIALGPGDGQRLCELVNSAELALAEARRQGEPGYGFYSADMAAQAQRRLGLQRAVRDAVSGDALRLDFQPVYAMATGELTGFEALIRLHDAELGPIPPSEFIPLAEQMGHIVEIGQWAVEEACRVAAQWPPHLVVAVNLSPAEFHSGTLITTIRRALQRHALPPYRLELEITEGTLMTDSELVLSQLRLLRDMGIGVALDDFGTGYSSLAYLCRFPFSKLKIDRSFAAALDHSASARSVLRAIVKLGHGLGMTVTAEGIETQRQLSLLRDIGCDLAQGYLLGRPAALGDLAAIILGNFAQGLSRRPRAARRNAA</sequence>
<dbReference type="InterPro" id="IPR000160">
    <property type="entry name" value="GGDEF_dom"/>
</dbReference>
<comment type="caution">
    <text evidence="4">The sequence shown here is derived from an EMBL/GenBank/DDBJ whole genome shotgun (WGS) entry which is preliminary data.</text>
</comment>
<dbReference type="PROSITE" id="PS50883">
    <property type="entry name" value="EAL"/>
    <property type="match status" value="1"/>
</dbReference>
<dbReference type="InterPro" id="IPR035919">
    <property type="entry name" value="EAL_sf"/>
</dbReference>
<reference evidence="5" key="1">
    <citation type="submission" date="2018-06" db="EMBL/GenBank/DDBJ databases">
        <title>Aestuariibacter litoralis strain KCTC 52945T.</title>
        <authorList>
            <person name="Li X."/>
            <person name="Salam N."/>
            <person name="Li J.-L."/>
            <person name="Chen Y.-M."/>
            <person name="Yang Z.-W."/>
            <person name="Zhang L.-Y."/>
            <person name="Han M.-X."/>
            <person name="Xiao M."/>
            <person name="Li W.-J."/>
        </authorList>
    </citation>
    <scope>NUCLEOTIDE SEQUENCE [LARGE SCALE GENOMIC DNA]</scope>
    <source>
        <strain evidence="5">KCTC 52945</strain>
    </source>
</reference>